<evidence type="ECO:0000256" key="1">
    <source>
        <dbReference type="SAM" id="Phobius"/>
    </source>
</evidence>
<keyword evidence="1" id="KW-0472">Membrane</keyword>
<feature type="transmembrane region" description="Helical" evidence="1">
    <location>
        <begin position="45"/>
        <end position="63"/>
    </location>
</feature>
<accession>A0A1X7UD15</accession>
<organism evidence="2">
    <name type="scientific">Amphimedon queenslandica</name>
    <name type="common">Sponge</name>
    <dbReference type="NCBI Taxonomy" id="400682"/>
    <lineage>
        <taxon>Eukaryota</taxon>
        <taxon>Metazoa</taxon>
        <taxon>Porifera</taxon>
        <taxon>Demospongiae</taxon>
        <taxon>Heteroscleromorpha</taxon>
        <taxon>Haplosclerida</taxon>
        <taxon>Niphatidae</taxon>
        <taxon>Amphimedon</taxon>
    </lineage>
</organism>
<keyword evidence="1" id="KW-1133">Transmembrane helix</keyword>
<sequence>MADCTNNIVTVIEGVFGGLGVITCTVALVFAIVSRFYKDIVQRLIVYKLVTMLVYSLSQFLSFKYDDSQTYSCCYITTSNCLLYQPGIHLLANHYSLSLYCTPQGTEKL</sequence>
<reference evidence="2" key="1">
    <citation type="submission" date="2017-05" db="UniProtKB">
        <authorList>
            <consortium name="EnsemblMetazoa"/>
        </authorList>
    </citation>
    <scope>IDENTIFICATION</scope>
</reference>
<name>A0A1X7UD15_AMPQE</name>
<evidence type="ECO:0000313" key="2">
    <source>
        <dbReference type="EnsemblMetazoa" id="Aqu2.1.25385_001"/>
    </source>
</evidence>
<keyword evidence="1" id="KW-0812">Transmembrane</keyword>
<feature type="transmembrane region" description="Helical" evidence="1">
    <location>
        <begin position="15"/>
        <end position="33"/>
    </location>
</feature>
<dbReference type="InParanoid" id="A0A1X7UD15"/>
<protein>
    <submittedName>
        <fullName evidence="2">Uncharacterized protein</fullName>
    </submittedName>
</protein>
<dbReference type="EnsemblMetazoa" id="Aqu2.1.25385_001">
    <property type="protein sequence ID" value="Aqu2.1.25385_001"/>
    <property type="gene ID" value="Aqu2.1.25385"/>
</dbReference>
<dbReference type="AlphaFoldDB" id="A0A1X7UD15"/>
<proteinExistence type="predicted"/>